<dbReference type="EMBL" id="LR905001">
    <property type="protein sequence ID" value="CAD7253223.1"/>
    <property type="molecule type" value="Genomic_DNA"/>
</dbReference>
<evidence type="ECO:0000313" key="2">
    <source>
        <dbReference type="Proteomes" id="UP000677054"/>
    </source>
</evidence>
<dbReference type="AlphaFoldDB" id="A0A7R9AFE7"/>
<dbReference type="Proteomes" id="UP000677054">
    <property type="component" value="Unassembled WGS sequence"/>
</dbReference>
<sequence>MREKDELQEHISFKEEQNSNMHGYDLVIPQGPTYHGKIKHNTWKMQQSLEPVMEVAKSKNRMLMEIQPRSPSLEVEWTPVDRPTKTPGQYTESHSEFYFWSIFVTTHGGSGNMNEQFLKNAKPKNLELPDENTSGQRVEQVKVLNQDEKFSHFGLRG</sequence>
<protein>
    <submittedName>
        <fullName evidence="1">Uncharacterized protein</fullName>
    </submittedName>
</protein>
<dbReference type="EMBL" id="CAJPEV010005484">
    <property type="protein sequence ID" value="CAG0903208.1"/>
    <property type="molecule type" value="Genomic_DNA"/>
</dbReference>
<keyword evidence="2" id="KW-1185">Reference proteome</keyword>
<accession>A0A7R9AFE7</accession>
<gene>
    <name evidence="1" type="ORF">DSTB1V02_LOCUS12973</name>
</gene>
<reference evidence="1" key="1">
    <citation type="submission" date="2020-11" db="EMBL/GenBank/DDBJ databases">
        <authorList>
            <person name="Tran Van P."/>
        </authorList>
    </citation>
    <scope>NUCLEOTIDE SEQUENCE</scope>
</reference>
<evidence type="ECO:0000313" key="1">
    <source>
        <dbReference type="EMBL" id="CAD7253223.1"/>
    </source>
</evidence>
<proteinExistence type="predicted"/>
<organism evidence="1">
    <name type="scientific">Darwinula stevensoni</name>
    <dbReference type="NCBI Taxonomy" id="69355"/>
    <lineage>
        <taxon>Eukaryota</taxon>
        <taxon>Metazoa</taxon>
        <taxon>Ecdysozoa</taxon>
        <taxon>Arthropoda</taxon>
        <taxon>Crustacea</taxon>
        <taxon>Oligostraca</taxon>
        <taxon>Ostracoda</taxon>
        <taxon>Podocopa</taxon>
        <taxon>Podocopida</taxon>
        <taxon>Darwinulocopina</taxon>
        <taxon>Darwinuloidea</taxon>
        <taxon>Darwinulidae</taxon>
        <taxon>Darwinula</taxon>
    </lineage>
</organism>
<name>A0A7R9AFE7_9CRUS</name>